<dbReference type="InterPro" id="IPR036890">
    <property type="entry name" value="HATPase_C_sf"/>
</dbReference>
<dbReference type="PROSITE" id="PS50109">
    <property type="entry name" value="HIS_KIN"/>
    <property type="match status" value="1"/>
</dbReference>
<feature type="domain" description="PAS" evidence="10">
    <location>
        <begin position="443"/>
        <end position="514"/>
    </location>
</feature>
<dbReference type="PRINTS" id="PR00344">
    <property type="entry name" value="BCTRLSENSOR"/>
</dbReference>
<dbReference type="EC" id="2.7.13.3" evidence="2"/>
<dbReference type="InterPro" id="IPR000014">
    <property type="entry name" value="PAS"/>
</dbReference>
<dbReference type="InterPro" id="IPR003661">
    <property type="entry name" value="HisK_dim/P_dom"/>
</dbReference>
<evidence type="ECO:0000259" key="9">
    <source>
        <dbReference type="PROSITE" id="PS50110"/>
    </source>
</evidence>
<dbReference type="Gene3D" id="3.40.50.2300">
    <property type="match status" value="1"/>
</dbReference>
<dbReference type="InterPro" id="IPR005467">
    <property type="entry name" value="His_kinase_dom"/>
</dbReference>
<dbReference type="Pfam" id="PF02518">
    <property type="entry name" value="HATPase_c"/>
    <property type="match status" value="1"/>
</dbReference>
<accession>A0A0R3DY43</accession>
<evidence type="ECO:0000256" key="3">
    <source>
        <dbReference type="ARBA" id="ARBA00022553"/>
    </source>
</evidence>
<dbReference type="PROSITE" id="PS50110">
    <property type="entry name" value="RESPONSE_REGULATORY"/>
    <property type="match status" value="1"/>
</dbReference>
<evidence type="ECO:0000256" key="6">
    <source>
        <dbReference type="PROSITE-ProRule" id="PRU00169"/>
    </source>
</evidence>
<comment type="caution">
    <text evidence="12">The sequence shown here is derived from an EMBL/GenBank/DDBJ whole genome shotgun (WGS) entry which is preliminary data.</text>
</comment>
<dbReference type="Pfam" id="PF08447">
    <property type="entry name" value="PAS_3"/>
    <property type="match status" value="1"/>
</dbReference>
<feature type="coiled-coil region" evidence="7">
    <location>
        <begin position="232"/>
        <end position="266"/>
    </location>
</feature>
<dbReference type="InterPro" id="IPR035965">
    <property type="entry name" value="PAS-like_dom_sf"/>
</dbReference>
<dbReference type="SUPFAM" id="SSF55785">
    <property type="entry name" value="PYP-like sensor domain (PAS domain)"/>
    <property type="match status" value="1"/>
</dbReference>
<dbReference type="Gene3D" id="3.30.450.40">
    <property type="match status" value="2"/>
</dbReference>
<dbReference type="InterPro" id="IPR004358">
    <property type="entry name" value="Sig_transdc_His_kin-like_C"/>
</dbReference>
<feature type="coiled-coil region" evidence="7">
    <location>
        <begin position="565"/>
        <end position="606"/>
    </location>
</feature>
<dbReference type="InterPro" id="IPR011006">
    <property type="entry name" value="CheY-like_superfamily"/>
</dbReference>
<dbReference type="NCBIfam" id="TIGR00229">
    <property type="entry name" value="sensory_box"/>
    <property type="match status" value="1"/>
</dbReference>
<evidence type="ECO:0000256" key="2">
    <source>
        <dbReference type="ARBA" id="ARBA00012438"/>
    </source>
</evidence>
<evidence type="ECO:0000313" key="13">
    <source>
        <dbReference type="Proteomes" id="UP000051936"/>
    </source>
</evidence>
<keyword evidence="7" id="KW-0175">Coiled coil</keyword>
<dbReference type="SUPFAM" id="SSF47384">
    <property type="entry name" value="Homodimeric domain of signal transducing histidine kinase"/>
    <property type="match status" value="1"/>
</dbReference>
<sequence length="973" mass="107255">MPPHLDRDAIIEIEVATWPEPVRCTLNASGFASTLGSSQEVIMTTPEGQTSTLDGLDDCVITAELARRPCKAPDYEAENRALTALVQDMTAEPRAVLQKCAELAVLLCHADSAGISLPDRGDRVFRWRAVSGELAAEAGRTVPDDARLSEAVIARDSVVLFREGERLFPGMTGHGPHVYEVLAAPWHARGKPVGALWAMKHTPEGQFDAEDARLLQSLSHTAAGTFQTTEALDQAEARCMELERGIEDRTRDLSEAQESARKIEARLAQELEGARQLQQVSLELLSNRPELLYEQILDAAMAVMRSQGASMQILEPDTGILKLLAWRGFHPDAAAFWDRVDCNSASTCSEALKTGRRILVSDTETCTFMAGTEDLEAYRLSSLRAVQSTPLQSRNGRALGMVSTHWREPHEPSKDDFSRFDVLGREAADLIERAQTEAALRESEARLKAAVDLVELGRYSWNPQTNELKWDEKCRAMWGLPADATVDYDTWLTAVHPEDVGAVEAAIQRCIDPRGDGVYDVEYRVLGDDRGERWIATRGQTQFENDKPVWFYGVVIDVTDRKRIEKRLERRVEARTRELEEANNALRSQIEKREIAEAEVQQLQRLDAIGQITSGVAHDFNNLLSVVLTNARLLSHTVQGPYDQEGIELIRSAADRGAKLIAQLLAFSRQQRLEPDQVDLNSRIAGMGDLLGVTLGGTVQLKTIFAPDLWLALVDPNQIEMIVLNLAINARDAMQPGGTLTIETFNTVIERESFQPEEPSPGDYVVLAIKDTGNGIPDEVLLHVFEPFFTTKEPGKGSGLGLAQVFGFAKQSGGGVRIETRLGEGTAVKVFLPRARIDAADHHADSVDASKRLQTTTRLRVLVVDDDKAVLRSTVRMLDVLGYAAVSAESGSAALRVLASNQEIDLVLADFAMPEMSGGEVAKAIRAMRPILPVVLMSGYRDLNVRKEFNDLRIILKPFTENDLVNAISAALR</sequence>
<dbReference type="GO" id="GO:0000155">
    <property type="term" value="F:phosphorelay sensor kinase activity"/>
    <property type="evidence" value="ECO:0007669"/>
    <property type="project" value="InterPro"/>
</dbReference>
<dbReference type="AlphaFoldDB" id="A0A0R3DY43"/>
<feature type="domain" description="Histidine kinase" evidence="8">
    <location>
        <begin position="615"/>
        <end position="836"/>
    </location>
</feature>
<dbReference type="EMBL" id="LJYG01000045">
    <property type="protein sequence ID" value="KRQ14871.1"/>
    <property type="molecule type" value="Genomic_DNA"/>
</dbReference>
<dbReference type="SMART" id="SM00065">
    <property type="entry name" value="GAF"/>
    <property type="match status" value="2"/>
</dbReference>
<gene>
    <name evidence="12" type="ORF">AOQ71_10605</name>
</gene>
<dbReference type="PROSITE" id="PS50113">
    <property type="entry name" value="PAC"/>
    <property type="match status" value="1"/>
</dbReference>
<protein>
    <recommendedName>
        <fullName evidence="2">histidine kinase</fullName>
        <ecNumber evidence="2">2.7.13.3</ecNumber>
    </recommendedName>
</protein>
<dbReference type="CDD" id="cd00130">
    <property type="entry name" value="PAS"/>
    <property type="match status" value="1"/>
</dbReference>
<evidence type="ECO:0000256" key="7">
    <source>
        <dbReference type="SAM" id="Coils"/>
    </source>
</evidence>
<dbReference type="Gene3D" id="3.30.450.20">
    <property type="entry name" value="PAS domain"/>
    <property type="match status" value="1"/>
</dbReference>
<dbReference type="STRING" id="989370.AOQ71_10605"/>
<feature type="domain" description="PAC" evidence="11">
    <location>
        <begin position="519"/>
        <end position="570"/>
    </location>
</feature>
<dbReference type="InterPro" id="IPR003018">
    <property type="entry name" value="GAF"/>
</dbReference>
<dbReference type="SMART" id="SM00388">
    <property type="entry name" value="HisKA"/>
    <property type="match status" value="1"/>
</dbReference>
<keyword evidence="5" id="KW-0418">Kinase</keyword>
<dbReference type="InterPro" id="IPR000700">
    <property type="entry name" value="PAS-assoc_C"/>
</dbReference>
<keyword evidence="3 6" id="KW-0597">Phosphoprotein</keyword>
<dbReference type="PANTHER" id="PTHR43304">
    <property type="entry name" value="PHYTOCHROME-LIKE PROTEIN CPH1"/>
    <property type="match status" value="1"/>
</dbReference>
<evidence type="ECO:0000256" key="5">
    <source>
        <dbReference type="ARBA" id="ARBA00022777"/>
    </source>
</evidence>
<dbReference type="SUPFAM" id="SSF52172">
    <property type="entry name" value="CheY-like"/>
    <property type="match status" value="1"/>
</dbReference>
<evidence type="ECO:0000256" key="4">
    <source>
        <dbReference type="ARBA" id="ARBA00022679"/>
    </source>
</evidence>
<dbReference type="InterPro" id="IPR013655">
    <property type="entry name" value="PAS_fold_3"/>
</dbReference>
<proteinExistence type="predicted"/>
<dbReference type="InterPro" id="IPR003594">
    <property type="entry name" value="HATPase_dom"/>
</dbReference>
<dbReference type="SMART" id="SM00448">
    <property type="entry name" value="REC"/>
    <property type="match status" value="1"/>
</dbReference>
<dbReference type="InterPro" id="IPR029016">
    <property type="entry name" value="GAF-like_dom_sf"/>
</dbReference>
<name>A0A0R3DY43_9BRAD</name>
<evidence type="ECO:0000256" key="1">
    <source>
        <dbReference type="ARBA" id="ARBA00000085"/>
    </source>
</evidence>
<dbReference type="Pfam" id="PF13185">
    <property type="entry name" value="GAF_2"/>
    <property type="match status" value="2"/>
</dbReference>
<dbReference type="SUPFAM" id="SSF55781">
    <property type="entry name" value="GAF domain-like"/>
    <property type="match status" value="2"/>
</dbReference>
<dbReference type="Pfam" id="PF00512">
    <property type="entry name" value="HisKA"/>
    <property type="match status" value="1"/>
</dbReference>
<dbReference type="InterPro" id="IPR036097">
    <property type="entry name" value="HisK_dim/P_sf"/>
</dbReference>
<dbReference type="InterPro" id="IPR052162">
    <property type="entry name" value="Sensor_kinase/Photoreceptor"/>
</dbReference>
<dbReference type="Proteomes" id="UP000051936">
    <property type="component" value="Unassembled WGS sequence"/>
</dbReference>
<dbReference type="CDD" id="cd00082">
    <property type="entry name" value="HisKA"/>
    <property type="match status" value="1"/>
</dbReference>
<keyword evidence="4" id="KW-0808">Transferase</keyword>
<dbReference type="Gene3D" id="1.10.287.130">
    <property type="match status" value="1"/>
</dbReference>
<feature type="modified residue" description="4-aspartylphosphate" evidence="6">
    <location>
        <position position="910"/>
    </location>
</feature>
<reference evidence="12 13" key="1">
    <citation type="submission" date="2015-09" db="EMBL/GenBank/DDBJ databases">
        <title>Draft Genome Sequence of Bradyrhizobium manausense Strain BR 3351T, a Novel Symbiotic Nitrogen-Fixing Alphaproteobacterium Isolated from Brazilian Amazon Rain Forest.</title>
        <authorList>
            <person name="De Araujo J.L."/>
            <person name="Zilli J.E."/>
        </authorList>
    </citation>
    <scope>NUCLEOTIDE SEQUENCE [LARGE SCALE GENOMIC DNA]</scope>
    <source>
        <strain evidence="12 13">BR3351</strain>
    </source>
</reference>
<dbReference type="PROSITE" id="PS50112">
    <property type="entry name" value="PAS"/>
    <property type="match status" value="1"/>
</dbReference>
<dbReference type="PANTHER" id="PTHR43304:SF1">
    <property type="entry name" value="PAC DOMAIN-CONTAINING PROTEIN"/>
    <property type="match status" value="1"/>
</dbReference>
<feature type="domain" description="Response regulatory" evidence="9">
    <location>
        <begin position="860"/>
        <end position="972"/>
    </location>
</feature>
<organism evidence="12 13">
    <name type="scientific">Bradyrhizobium manausense</name>
    <dbReference type="NCBI Taxonomy" id="989370"/>
    <lineage>
        <taxon>Bacteria</taxon>
        <taxon>Pseudomonadati</taxon>
        <taxon>Pseudomonadota</taxon>
        <taxon>Alphaproteobacteria</taxon>
        <taxon>Hyphomicrobiales</taxon>
        <taxon>Nitrobacteraceae</taxon>
        <taxon>Bradyrhizobium</taxon>
    </lineage>
</organism>
<keyword evidence="13" id="KW-1185">Reference proteome</keyword>
<comment type="catalytic activity">
    <reaction evidence="1">
        <text>ATP + protein L-histidine = ADP + protein N-phospho-L-histidine.</text>
        <dbReference type="EC" id="2.7.13.3"/>
    </reaction>
</comment>
<dbReference type="InterPro" id="IPR001789">
    <property type="entry name" value="Sig_transdc_resp-reg_receiver"/>
</dbReference>
<evidence type="ECO:0000259" key="11">
    <source>
        <dbReference type="PROSITE" id="PS50113"/>
    </source>
</evidence>
<dbReference type="Gene3D" id="3.30.565.10">
    <property type="entry name" value="Histidine kinase-like ATPase, C-terminal domain"/>
    <property type="match status" value="1"/>
</dbReference>
<dbReference type="SMART" id="SM00387">
    <property type="entry name" value="HATPase_c"/>
    <property type="match status" value="1"/>
</dbReference>
<dbReference type="SUPFAM" id="SSF55874">
    <property type="entry name" value="ATPase domain of HSP90 chaperone/DNA topoisomerase II/histidine kinase"/>
    <property type="match status" value="1"/>
</dbReference>
<evidence type="ECO:0000313" key="12">
    <source>
        <dbReference type="EMBL" id="KRQ14871.1"/>
    </source>
</evidence>
<dbReference type="Gene3D" id="2.10.70.100">
    <property type="match status" value="1"/>
</dbReference>
<evidence type="ECO:0000259" key="8">
    <source>
        <dbReference type="PROSITE" id="PS50109"/>
    </source>
</evidence>
<evidence type="ECO:0000259" key="10">
    <source>
        <dbReference type="PROSITE" id="PS50112"/>
    </source>
</evidence>
<dbReference type="Pfam" id="PF00072">
    <property type="entry name" value="Response_reg"/>
    <property type="match status" value="1"/>
</dbReference>